<comment type="caution">
    <text evidence="8">The sequence shown here is derived from an EMBL/GenBank/DDBJ whole genome shotgun (WGS) entry which is preliminary data.</text>
</comment>
<dbReference type="AlphaFoldDB" id="A0A7J7DJC5"/>
<dbReference type="InterPro" id="IPR044222">
    <property type="entry name" value="SIP1-1/2-like"/>
</dbReference>
<keyword evidence="5 7" id="KW-1133">Transmembrane helix</keyword>
<keyword evidence="2" id="KW-0813">Transport</keyword>
<protein>
    <submittedName>
        <fullName evidence="8">Putative aquaporin sip2.1</fullName>
    </submittedName>
</protein>
<dbReference type="PANTHER" id="PTHR46739">
    <property type="entry name" value="AQUAPORIN SIP1-1"/>
    <property type="match status" value="1"/>
</dbReference>
<accession>A0A7J7DJC5</accession>
<keyword evidence="3 7" id="KW-0812">Transmembrane</keyword>
<evidence type="ECO:0000256" key="1">
    <source>
        <dbReference type="ARBA" id="ARBA00004141"/>
    </source>
</evidence>
<keyword evidence="4" id="KW-0677">Repeat</keyword>
<organism evidence="8 9">
    <name type="scientific">Tripterygium wilfordii</name>
    <name type="common">Thunder God vine</name>
    <dbReference type="NCBI Taxonomy" id="458696"/>
    <lineage>
        <taxon>Eukaryota</taxon>
        <taxon>Viridiplantae</taxon>
        <taxon>Streptophyta</taxon>
        <taxon>Embryophyta</taxon>
        <taxon>Tracheophyta</taxon>
        <taxon>Spermatophyta</taxon>
        <taxon>Magnoliopsida</taxon>
        <taxon>eudicotyledons</taxon>
        <taxon>Gunneridae</taxon>
        <taxon>Pentapetalae</taxon>
        <taxon>rosids</taxon>
        <taxon>fabids</taxon>
        <taxon>Celastrales</taxon>
        <taxon>Celastraceae</taxon>
        <taxon>Tripterygium</taxon>
    </lineage>
</organism>
<comment type="subcellular location">
    <subcellularLocation>
        <location evidence="1">Membrane</location>
        <topology evidence="1">Multi-pass membrane protein</topology>
    </subcellularLocation>
</comment>
<evidence type="ECO:0000256" key="5">
    <source>
        <dbReference type="ARBA" id="ARBA00022989"/>
    </source>
</evidence>
<reference evidence="8 9" key="1">
    <citation type="journal article" date="2020" name="Nat. Commun.">
        <title>Genome of Tripterygium wilfordii and identification of cytochrome P450 involved in triptolide biosynthesis.</title>
        <authorList>
            <person name="Tu L."/>
            <person name="Su P."/>
            <person name="Zhang Z."/>
            <person name="Gao L."/>
            <person name="Wang J."/>
            <person name="Hu T."/>
            <person name="Zhou J."/>
            <person name="Zhang Y."/>
            <person name="Zhao Y."/>
            <person name="Liu Y."/>
            <person name="Song Y."/>
            <person name="Tong Y."/>
            <person name="Lu Y."/>
            <person name="Yang J."/>
            <person name="Xu C."/>
            <person name="Jia M."/>
            <person name="Peters R.J."/>
            <person name="Huang L."/>
            <person name="Gao W."/>
        </authorList>
    </citation>
    <scope>NUCLEOTIDE SEQUENCE [LARGE SCALE GENOMIC DNA]</scope>
    <source>
        <strain evidence="9">cv. XIE 37</strain>
        <tissue evidence="8">Leaf</tissue>
    </source>
</reference>
<proteinExistence type="predicted"/>
<dbReference type="EMBL" id="JAAARO010000006">
    <property type="protein sequence ID" value="KAF5746334.1"/>
    <property type="molecule type" value="Genomic_DNA"/>
</dbReference>
<name>A0A7J7DJC5_TRIWF</name>
<evidence type="ECO:0000256" key="7">
    <source>
        <dbReference type="SAM" id="Phobius"/>
    </source>
</evidence>
<gene>
    <name evidence="8" type="ORF">HS088_TW06G00505</name>
</gene>
<dbReference type="InterPro" id="IPR023271">
    <property type="entry name" value="Aquaporin-like"/>
</dbReference>
<sequence length="147" mass="15386">MAAVKAAIGDAVLTSLWVFSLPCRGVLSSMAVRFLGVQGLSLPRLFITTIVTSVFVLTFNVAGSAMGGASLNPATTISSYATGHKPKWSLLFMAVRFPAQAAGAVGGAKAILQFIPTQYKHMIKGPALKVDLHTGAGAVVFDFLEIF</sequence>
<evidence type="ECO:0000313" key="8">
    <source>
        <dbReference type="EMBL" id="KAF5746334.1"/>
    </source>
</evidence>
<keyword evidence="6 7" id="KW-0472">Membrane</keyword>
<dbReference type="Gene3D" id="1.20.1080.10">
    <property type="entry name" value="Glycerol uptake facilitator protein"/>
    <property type="match status" value="1"/>
</dbReference>
<dbReference type="PANTHER" id="PTHR46739:SF2">
    <property type="entry name" value="MAJOR INTRINSIC PROTEIN (MIP) FAMILY TRANSPORTER"/>
    <property type="match status" value="1"/>
</dbReference>
<dbReference type="SUPFAM" id="SSF81338">
    <property type="entry name" value="Aquaporin-like"/>
    <property type="match status" value="1"/>
</dbReference>
<dbReference type="Proteomes" id="UP000593562">
    <property type="component" value="Unassembled WGS sequence"/>
</dbReference>
<dbReference type="InParanoid" id="A0A7J7DJC5"/>
<evidence type="ECO:0000256" key="3">
    <source>
        <dbReference type="ARBA" id="ARBA00022692"/>
    </source>
</evidence>
<evidence type="ECO:0000313" key="9">
    <source>
        <dbReference type="Proteomes" id="UP000593562"/>
    </source>
</evidence>
<feature type="transmembrane region" description="Helical" evidence="7">
    <location>
        <begin position="41"/>
        <end position="62"/>
    </location>
</feature>
<evidence type="ECO:0000256" key="4">
    <source>
        <dbReference type="ARBA" id="ARBA00022737"/>
    </source>
</evidence>
<dbReference type="OrthoDB" id="3222at2759"/>
<evidence type="ECO:0000256" key="6">
    <source>
        <dbReference type="ARBA" id="ARBA00023136"/>
    </source>
</evidence>
<evidence type="ECO:0000256" key="2">
    <source>
        <dbReference type="ARBA" id="ARBA00022448"/>
    </source>
</evidence>
<keyword evidence="9" id="KW-1185">Reference proteome</keyword>
<dbReference type="GO" id="GO:0015250">
    <property type="term" value="F:water channel activity"/>
    <property type="evidence" value="ECO:0007669"/>
    <property type="project" value="InterPro"/>
</dbReference>
<dbReference type="GO" id="GO:0016020">
    <property type="term" value="C:membrane"/>
    <property type="evidence" value="ECO:0007669"/>
    <property type="project" value="UniProtKB-SubCell"/>
</dbReference>